<evidence type="ECO:0000256" key="4">
    <source>
        <dbReference type="ARBA" id="ARBA00023002"/>
    </source>
</evidence>
<evidence type="ECO:0000259" key="7">
    <source>
        <dbReference type="Pfam" id="PF01266"/>
    </source>
</evidence>
<name>A0A1W1X2T1_9BACT</name>
<evidence type="ECO:0000256" key="2">
    <source>
        <dbReference type="ARBA" id="ARBA00022630"/>
    </source>
</evidence>
<sequence>MAPKKENQADVVIIGAGIVGLATALQILKASPSTRLIVLEKEAGPGHHQTGHNSGVIHSGIYYRPGSLKARLCLEGSRLLLAFCREHGIPFEICGKVVAAVDGAQAKRLEALHRRGQANGVPGMAVLTPREVRAIEPHVRCTRALWVPTTGIVDFRRVAQGYARWIEARGGRIQYETRVLRLLPRRGEAQRVEIHTSQGPWTAKGAVNCAGLYADRVARATGIDPGIQIAPFRGEYYTLRGPARHLVRNLIYPVPDPRFPFLGVHFTRMIHGGVEAGPNAVLAWAREGYSKKTVKPEELWETIRYPGFLRLALRYWRPGLEELARSHSKTLFAQALRRLIADIAEQDLAPGGAGVRAQALDRNGSLLDDFAIVRSPGAIHVLNAPSPAATSSLAIGDHISKIARSFLR</sequence>
<dbReference type="GO" id="GO:0047545">
    <property type="term" value="F:(S)-2-hydroxyglutarate dehydrogenase activity"/>
    <property type="evidence" value="ECO:0007669"/>
    <property type="project" value="TreeGrafter"/>
</dbReference>
<dbReference type="InterPro" id="IPR006076">
    <property type="entry name" value="FAD-dep_OxRdtase"/>
</dbReference>
<dbReference type="Proteomes" id="UP000192783">
    <property type="component" value="Unassembled WGS sequence"/>
</dbReference>
<dbReference type="NCBIfam" id="NF008726">
    <property type="entry name" value="PRK11728.1"/>
    <property type="match status" value="1"/>
</dbReference>
<dbReference type="Pfam" id="PF01266">
    <property type="entry name" value="DAO"/>
    <property type="match status" value="1"/>
</dbReference>
<evidence type="ECO:0000313" key="9">
    <source>
        <dbReference type="Proteomes" id="UP000192783"/>
    </source>
</evidence>
<dbReference type="GO" id="GO:0005737">
    <property type="term" value="C:cytoplasm"/>
    <property type="evidence" value="ECO:0007669"/>
    <property type="project" value="TreeGrafter"/>
</dbReference>
<keyword evidence="6" id="KW-0472">Membrane</keyword>
<evidence type="ECO:0000256" key="5">
    <source>
        <dbReference type="ARBA" id="ARBA00037941"/>
    </source>
</evidence>
<comment type="cofactor">
    <cofactor evidence="1">
        <name>FAD</name>
        <dbReference type="ChEBI" id="CHEBI:57692"/>
    </cofactor>
</comment>
<evidence type="ECO:0000256" key="1">
    <source>
        <dbReference type="ARBA" id="ARBA00001974"/>
    </source>
</evidence>
<keyword evidence="4" id="KW-0560">Oxidoreductase</keyword>
<dbReference type="RefSeq" id="WP_084055836.1">
    <property type="nucleotide sequence ID" value="NZ_FWXF01000001.1"/>
</dbReference>
<protein>
    <submittedName>
        <fullName evidence="8">L-2-hydroxyglutarate oxidase</fullName>
    </submittedName>
</protein>
<accession>A0A1W1X2T1</accession>
<keyword evidence="9" id="KW-1185">Reference proteome</keyword>
<evidence type="ECO:0000256" key="3">
    <source>
        <dbReference type="ARBA" id="ARBA00022827"/>
    </source>
</evidence>
<dbReference type="Gene3D" id="3.30.9.10">
    <property type="entry name" value="D-Amino Acid Oxidase, subunit A, domain 2"/>
    <property type="match status" value="1"/>
</dbReference>
<keyword evidence="2" id="KW-0285">Flavoprotein</keyword>
<dbReference type="AlphaFoldDB" id="A0A1W1X2T1"/>
<proteinExistence type="inferred from homology"/>
<evidence type="ECO:0000256" key="6">
    <source>
        <dbReference type="SAM" id="Phobius"/>
    </source>
</evidence>
<organism evidence="8 9">
    <name type="scientific">Desulfacinum hydrothermale DSM 13146</name>
    <dbReference type="NCBI Taxonomy" id="1121390"/>
    <lineage>
        <taxon>Bacteria</taxon>
        <taxon>Pseudomonadati</taxon>
        <taxon>Thermodesulfobacteriota</taxon>
        <taxon>Syntrophobacteria</taxon>
        <taxon>Syntrophobacterales</taxon>
        <taxon>Syntrophobacteraceae</taxon>
        <taxon>Desulfacinum</taxon>
    </lineage>
</organism>
<comment type="similarity">
    <text evidence="5">Belongs to the L2HGDH family.</text>
</comment>
<reference evidence="8 9" key="1">
    <citation type="submission" date="2017-04" db="EMBL/GenBank/DDBJ databases">
        <authorList>
            <person name="Afonso C.L."/>
            <person name="Miller P.J."/>
            <person name="Scott M.A."/>
            <person name="Spackman E."/>
            <person name="Goraichik I."/>
            <person name="Dimitrov K.M."/>
            <person name="Suarez D.L."/>
            <person name="Swayne D.E."/>
        </authorList>
    </citation>
    <scope>NUCLEOTIDE SEQUENCE [LARGE SCALE GENOMIC DNA]</scope>
    <source>
        <strain evidence="8 9">DSM 13146</strain>
    </source>
</reference>
<dbReference type="PANTHER" id="PTHR43104:SF2">
    <property type="entry name" value="L-2-HYDROXYGLUTARATE DEHYDROGENASE, MITOCHONDRIAL"/>
    <property type="match status" value="1"/>
</dbReference>
<keyword evidence="6" id="KW-1133">Transmembrane helix</keyword>
<feature type="transmembrane region" description="Helical" evidence="6">
    <location>
        <begin position="9"/>
        <end position="28"/>
    </location>
</feature>
<dbReference type="SUPFAM" id="SSF51905">
    <property type="entry name" value="FAD/NAD(P)-binding domain"/>
    <property type="match status" value="1"/>
</dbReference>
<dbReference type="OrthoDB" id="9801699at2"/>
<feature type="domain" description="FAD dependent oxidoreductase" evidence="7">
    <location>
        <begin position="10"/>
        <end position="400"/>
    </location>
</feature>
<evidence type="ECO:0000313" key="8">
    <source>
        <dbReference type="EMBL" id="SMC17711.1"/>
    </source>
</evidence>
<dbReference type="EMBL" id="FWXF01000001">
    <property type="protein sequence ID" value="SMC17711.1"/>
    <property type="molecule type" value="Genomic_DNA"/>
</dbReference>
<dbReference type="Gene3D" id="3.50.50.60">
    <property type="entry name" value="FAD/NAD(P)-binding domain"/>
    <property type="match status" value="1"/>
</dbReference>
<gene>
    <name evidence="8" type="ORF">SAMN02746041_00380</name>
</gene>
<dbReference type="STRING" id="1121390.SAMN02746041_00380"/>
<keyword evidence="3" id="KW-0274">FAD</keyword>
<dbReference type="PANTHER" id="PTHR43104">
    <property type="entry name" value="L-2-HYDROXYGLUTARATE DEHYDROGENASE, MITOCHONDRIAL"/>
    <property type="match status" value="1"/>
</dbReference>
<dbReference type="InterPro" id="IPR036188">
    <property type="entry name" value="FAD/NAD-bd_sf"/>
</dbReference>
<keyword evidence="6" id="KW-0812">Transmembrane</keyword>